<dbReference type="GO" id="GO:0005344">
    <property type="term" value="F:oxygen carrier activity"/>
    <property type="evidence" value="ECO:0007669"/>
    <property type="project" value="UniProtKB-KW"/>
</dbReference>
<keyword evidence="4" id="KW-0479">Metal-binding</keyword>
<dbReference type="EMBL" id="OW240917">
    <property type="protein sequence ID" value="CAH2302093.1"/>
    <property type="molecule type" value="Genomic_DNA"/>
</dbReference>
<comment type="similarity">
    <text evidence="1 13">Belongs to the globin family.</text>
</comment>
<evidence type="ECO:0000256" key="13">
    <source>
        <dbReference type="RuleBase" id="RU000356"/>
    </source>
</evidence>
<evidence type="ECO:0000256" key="4">
    <source>
        <dbReference type="ARBA" id="ARBA00022723"/>
    </source>
</evidence>
<comment type="catalytic activity">
    <reaction evidence="10">
        <text>2 superoxide + 2 H(+) = H2O2 + O2</text>
        <dbReference type="Rhea" id="RHEA:20696"/>
        <dbReference type="ChEBI" id="CHEBI:15378"/>
        <dbReference type="ChEBI" id="CHEBI:15379"/>
        <dbReference type="ChEBI" id="CHEBI:16240"/>
        <dbReference type="ChEBI" id="CHEBI:18421"/>
        <dbReference type="EC" id="1.15.1.1"/>
    </reaction>
    <physiologicalReaction direction="left-to-right" evidence="10">
        <dbReference type="Rhea" id="RHEA:20697"/>
    </physiologicalReaction>
</comment>
<gene>
    <name evidence="15" type="ORF">PECUL_23A048385</name>
</gene>
<dbReference type="EC" id="1.15.1.1" evidence="2"/>
<dbReference type="InterPro" id="IPR009050">
    <property type="entry name" value="Globin-like_sf"/>
</dbReference>
<evidence type="ECO:0000256" key="2">
    <source>
        <dbReference type="ARBA" id="ARBA00012682"/>
    </source>
</evidence>
<dbReference type="AlphaFoldDB" id="A0AAD1SI62"/>
<evidence type="ECO:0000256" key="12">
    <source>
        <dbReference type="ARBA" id="ARBA00049899"/>
    </source>
</evidence>
<evidence type="ECO:0000313" key="16">
    <source>
        <dbReference type="Proteomes" id="UP001295444"/>
    </source>
</evidence>
<dbReference type="InterPro" id="IPR012292">
    <property type="entry name" value="Globin/Proto"/>
</dbReference>
<evidence type="ECO:0000256" key="1">
    <source>
        <dbReference type="ARBA" id="ARBA00008705"/>
    </source>
</evidence>
<comment type="catalytic activity">
    <reaction evidence="11">
        <text>Fe(III)-heme b-[protein] + nitric oxide + H2O = Fe(II)-heme b-[protein] + nitrite + 2 H(+)</text>
        <dbReference type="Rhea" id="RHEA:77711"/>
        <dbReference type="Rhea" id="RHEA-COMP:18975"/>
        <dbReference type="Rhea" id="RHEA-COMP:18976"/>
        <dbReference type="ChEBI" id="CHEBI:15377"/>
        <dbReference type="ChEBI" id="CHEBI:15378"/>
        <dbReference type="ChEBI" id="CHEBI:16301"/>
        <dbReference type="ChEBI" id="CHEBI:16480"/>
        <dbReference type="ChEBI" id="CHEBI:55376"/>
        <dbReference type="ChEBI" id="CHEBI:60344"/>
    </reaction>
    <physiologicalReaction direction="right-to-left" evidence="11">
        <dbReference type="Rhea" id="RHEA:77713"/>
    </physiologicalReaction>
</comment>
<organism evidence="15 16">
    <name type="scientific">Pelobates cultripes</name>
    <name type="common">Western spadefoot toad</name>
    <dbReference type="NCBI Taxonomy" id="61616"/>
    <lineage>
        <taxon>Eukaryota</taxon>
        <taxon>Metazoa</taxon>
        <taxon>Chordata</taxon>
        <taxon>Craniata</taxon>
        <taxon>Vertebrata</taxon>
        <taxon>Euteleostomi</taxon>
        <taxon>Amphibia</taxon>
        <taxon>Batrachia</taxon>
        <taxon>Anura</taxon>
        <taxon>Pelobatoidea</taxon>
        <taxon>Pelobatidae</taxon>
        <taxon>Pelobates</taxon>
    </lineage>
</organism>
<dbReference type="InterPro" id="IPR013314">
    <property type="entry name" value="Globin_lamprey/hagfish"/>
</dbReference>
<keyword evidence="3 13" id="KW-0349">Heme</keyword>
<comment type="catalytic activity">
    <reaction evidence="6">
        <text>Fe(II)-heme b-[protein] + nitric oxide + O2 = Fe(III)-heme b-[protein] + nitrate</text>
        <dbReference type="Rhea" id="RHEA:78091"/>
        <dbReference type="Rhea" id="RHEA-COMP:18975"/>
        <dbReference type="Rhea" id="RHEA-COMP:18976"/>
        <dbReference type="ChEBI" id="CHEBI:15379"/>
        <dbReference type="ChEBI" id="CHEBI:16480"/>
        <dbReference type="ChEBI" id="CHEBI:17632"/>
        <dbReference type="ChEBI" id="CHEBI:55376"/>
        <dbReference type="ChEBI" id="CHEBI:60344"/>
    </reaction>
    <physiologicalReaction direction="left-to-right" evidence="6">
        <dbReference type="Rhea" id="RHEA:78092"/>
    </physiologicalReaction>
</comment>
<dbReference type="SUPFAM" id="SSF46458">
    <property type="entry name" value="Globin-like"/>
    <property type="match status" value="1"/>
</dbReference>
<keyword evidence="13" id="KW-0561">Oxygen transport</keyword>
<evidence type="ECO:0000256" key="3">
    <source>
        <dbReference type="ARBA" id="ARBA00022617"/>
    </source>
</evidence>
<reference evidence="15" key="1">
    <citation type="submission" date="2022-03" db="EMBL/GenBank/DDBJ databases">
        <authorList>
            <person name="Alioto T."/>
            <person name="Alioto T."/>
            <person name="Gomez Garrido J."/>
        </authorList>
    </citation>
    <scope>NUCLEOTIDE SEQUENCE</scope>
</reference>
<dbReference type="GO" id="GO:0005506">
    <property type="term" value="F:iron ion binding"/>
    <property type="evidence" value="ECO:0007669"/>
    <property type="project" value="InterPro"/>
</dbReference>
<comment type="catalytic activity">
    <reaction evidence="12">
        <text>H2O2 + AH2 = A + 2 H2O</text>
        <dbReference type="Rhea" id="RHEA:30275"/>
        <dbReference type="ChEBI" id="CHEBI:13193"/>
        <dbReference type="ChEBI" id="CHEBI:15377"/>
        <dbReference type="ChEBI" id="CHEBI:16240"/>
        <dbReference type="ChEBI" id="CHEBI:17499"/>
    </reaction>
    <physiologicalReaction direction="left-to-right" evidence="12">
        <dbReference type="Rhea" id="RHEA:30276"/>
    </physiologicalReaction>
</comment>
<dbReference type="Pfam" id="PF00042">
    <property type="entry name" value="Globin"/>
    <property type="match status" value="1"/>
</dbReference>
<dbReference type="GO" id="GO:0019825">
    <property type="term" value="F:oxygen binding"/>
    <property type="evidence" value="ECO:0007669"/>
    <property type="project" value="InterPro"/>
</dbReference>
<dbReference type="PANTHER" id="PTHR46783">
    <property type="entry name" value="CYTOGLOBIN"/>
    <property type="match status" value="1"/>
</dbReference>
<evidence type="ECO:0000256" key="8">
    <source>
        <dbReference type="ARBA" id="ARBA00044562"/>
    </source>
</evidence>
<name>A0AAD1SI62_PELCU</name>
<dbReference type="PRINTS" id="PR01906">
    <property type="entry name" value="FISHGLOBIN"/>
</dbReference>
<evidence type="ECO:0000256" key="5">
    <source>
        <dbReference type="ARBA" id="ARBA00023004"/>
    </source>
</evidence>
<keyword evidence="5" id="KW-0408">Iron</keyword>
<evidence type="ECO:0000256" key="11">
    <source>
        <dbReference type="ARBA" id="ARBA00048118"/>
    </source>
</evidence>
<proteinExistence type="inferred from homology"/>
<dbReference type="Proteomes" id="UP001295444">
    <property type="component" value="Chromosome 06"/>
</dbReference>
<accession>A0AAD1SI62</accession>
<keyword evidence="16" id="KW-1185">Reference proteome</keyword>
<dbReference type="GO" id="GO:0004784">
    <property type="term" value="F:superoxide dismutase activity"/>
    <property type="evidence" value="ECO:0007669"/>
    <property type="project" value="UniProtKB-EC"/>
</dbReference>
<evidence type="ECO:0000259" key="14">
    <source>
        <dbReference type="PROSITE" id="PS01033"/>
    </source>
</evidence>
<dbReference type="InterPro" id="IPR000971">
    <property type="entry name" value="Globin"/>
</dbReference>
<evidence type="ECO:0000256" key="10">
    <source>
        <dbReference type="ARBA" id="ARBA00047393"/>
    </source>
</evidence>
<evidence type="ECO:0000256" key="9">
    <source>
        <dbReference type="ARBA" id="ARBA00044569"/>
    </source>
</evidence>
<dbReference type="GO" id="GO:0020037">
    <property type="term" value="F:heme binding"/>
    <property type="evidence" value="ECO:0007669"/>
    <property type="project" value="InterPro"/>
</dbReference>
<dbReference type="Gene3D" id="1.10.490.10">
    <property type="entry name" value="Globins"/>
    <property type="match status" value="1"/>
</dbReference>
<dbReference type="PANTHER" id="PTHR46783:SF2">
    <property type="entry name" value="CYTOGLOBIN"/>
    <property type="match status" value="1"/>
</dbReference>
<dbReference type="PROSITE" id="PS01033">
    <property type="entry name" value="GLOBIN"/>
    <property type="match status" value="1"/>
</dbReference>
<evidence type="ECO:0000256" key="7">
    <source>
        <dbReference type="ARBA" id="ARBA00044551"/>
    </source>
</evidence>
<evidence type="ECO:0000313" key="15">
    <source>
        <dbReference type="EMBL" id="CAH2302093.1"/>
    </source>
</evidence>
<evidence type="ECO:0000256" key="6">
    <source>
        <dbReference type="ARBA" id="ARBA00044448"/>
    </source>
</evidence>
<sequence length="173" mass="20008">MEKVQGENDTERWDRLEEITESERGIIKETWARVYANSEDIGVAILIRILNDCPSAKEYFSQFKHMEDPLEMEGSVQLRKHGRRVMGAVNSVVENLEDAEKLTTVLSIVGKSHALKHKVDPVYFKILTGVMLEVIAEYYAKEFTPEVQLAWNKVRNNIYTQVQATYKETGWKQ</sequence>
<keyword evidence="13" id="KW-0813">Transport</keyword>
<protein>
    <recommendedName>
        <fullName evidence="2">superoxide dismutase</fullName>
        <ecNumber evidence="2">1.15.1.1</ecNumber>
    </recommendedName>
    <alternativeName>
        <fullName evidence="7">Nitrite reductase CYGB</fullName>
    </alternativeName>
    <alternativeName>
        <fullName evidence="9">Pseudoperoxidase CYGB</fullName>
    </alternativeName>
    <alternativeName>
        <fullName evidence="8">Superoxide dismutase CYGB</fullName>
    </alternativeName>
</protein>
<feature type="domain" description="Globin" evidence="14">
    <location>
        <begin position="18"/>
        <end position="167"/>
    </location>
</feature>